<dbReference type="InterPro" id="IPR001680">
    <property type="entry name" value="WD40_rpt"/>
</dbReference>
<dbReference type="PANTHER" id="PTHR45903">
    <property type="entry name" value="GLUTAMATE-RICH WD REPEAT-CONTAINING PROTEIN 1"/>
    <property type="match status" value="1"/>
</dbReference>
<dbReference type="Pfam" id="PF12265">
    <property type="entry name" value="CAF1C_H4-bd"/>
    <property type="match status" value="1"/>
</dbReference>
<dbReference type="PRINTS" id="PR00320">
    <property type="entry name" value="GPROTEINBRPT"/>
</dbReference>
<name>A0AA39I7F6_9BILA</name>
<dbReference type="Gene3D" id="2.130.10.10">
    <property type="entry name" value="YVTN repeat-like/Quinoprotein amine dehydrogenase"/>
    <property type="match status" value="1"/>
</dbReference>
<feature type="region of interest" description="Disordered" evidence="8">
    <location>
        <begin position="126"/>
        <end position="152"/>
    </location>
</feature>
<keyword evidence="4" id="KW-0539">Nucleus</keyword>
<evidence type="ECO:0000256" key="4">
    <source>
        <dbReference type="ARBA" id="ARBA00023242"/>
    </source>
</evidence>
<dbReference type="FunFam" id="3.30.70.330:FF:001074">
    <property type="entry name" value="Splicing factor, arginine/serine-rich 7"/>
    <property type="match status" value="1"/>
</dbReference>
<feature type="compositionally biased region" description="Acidic residues" evidence="8">
    <location>
        <begin position="16"/>
        <end position="35"/>
    </location>
</feature>
<feature type="region of interest" description="Disordered" evidence="8">
    <location>
        <begin position="530"/>
        <end position="606"/>
    </location>
</feature>
<dbReference type="InterPro" id="IPR020472">
    <property type="entry name" value="WD40_PAC1"/>
</dbReference>
<feature type="compositionally biased region" description="Basic residues" evidence="8">
    <location>
        <begin position="581"/>
        <end position="591"/>
    </location>
</feature>
<evidence type="ECO:0000256" key="6">
    <source>
        <dbReference type="PROSITE-ProRule" id="PRU00176"/>
    </source>
</evidence>
<reference evidence="10" key="1">
    <citation type="submission" date="2023-06" db="EMBL/GenBank/DDBJ databases">
        <title>Genomic analysis of the entomopathogenic nematode Steinernema hermaphroditum.</title>
        <authorList>
            <person name="Schwarz E.M."/>
            <person name="Heppert J.K."/>
            <person name="Baniya A."/>
            <person name="Schwartz H.T."/>
            <person name="Tan C.-H."/>
            <person name="Antoshechkin I."/>
            <person name="Sternberg P.W."/>
            <person name="Goodrich-Blair H."/>
            <person name="Dillman A.R."/>
        </authorList>
    </citation>
    <scope>NUCLEOTIDE SEQUENCE</scope>
    <source>
        <strain evidence="10">PS9179</strain>
        <tissue evidence="10">Whole animal</tissue>
    </source>
</reference>
<dbReference type="InterPro" id="IPR036322">
    <property type="entry name" value="WD40_repeat_dom_sf"/>
</dbReference>
<accession>A0AA39I7F6</accession>
<feature type="compositionally biased region" description="Basic and acidic residues" evidence="8">
    <location>
        <begin position="141"/>
        <end position="151"/>
    </location>
</feature>
<dbReference type="AlphaFoldDB" id="A0AA39I7F6"/>
<feature type="repeat" description="WD" evidence="7">
    <location>
        <begin position="368"/>
        <end position="402"/>
    </location>
</feature>
<feature type="domain" description="RRM" evidence="9">
    <location>
        <begin position="458"/>
        <end position="531"/>
    </location>
</feature>
<dbReference type="InterPro" id="IPR015943">
    <property type="entry name" value="WD40/YVTN_repeat-like_dom_sf"/>
</dbReference>
<keyword evidence="11" id="KW-1185">Reference proteome</keyword>
<dbReference type="PROSITE" id="PS50294">
    <property type="entry name" value="WD_REPEATS_REGION"/>
    <property type="match status" value="3"/>
</dbReference>
<protein>
    <recommendedName>
        <fullName evidence="5">Glutamate-rich WD repeat-containing protein 1</fullName>
    </recommendedName>
</protein>
<keyword evidence="6" id="KW-0694">RNA-binding</keyword>
<dbReference type="Gene3D" id="3.30.70.330">
    <property type="match status" value="1"/>
</dbReference>
<dbReference type="GO" id="GO:0003723">
    <property type="term" value="F:RNA binding"/>
    <property type="evidence" value="ECO:0007669"/>
    <property type="project" value="UniProtKB-UniRule"/>
</dbReference>
<dbReference type="PANTHER" id="PTHR45903:SF1">
    <property type="entry name" value="GLUTAMATE-RICH WD REPEAT-CONTAINING PROTEIN 1"/>
    <property type="match status" value="1"/>
</dbReference>
<feature type="compositionally biased region" description="Basic residues" evidence="8">
    <location>
        <begin position="547"/>
        <end position="565"/>
    </location>
</feature>
<dbReference type="Proteomes" id="UP001175271">
    <property type="component" value="Unassembled WGS sequence"/>
</dbReference>
<evidence type="ECO:0000256" key="8">
    <source>
        <dbReference type="SAM" id="MobiDB-lite"/>
    </source>
</evidence>
<dbReference type="GO" id="GO:0042254">
    <property type="term" value="P:ribosome biogenesis"/>
    <property type="evidence" value="ECO:0007669"/>
    <property type="project" value="TreeGrafter"/>
</dbReference>
<dbReference type="InterPro" id="IPR051972">
    <property type="entry name" value="Glutamate-rich_WD_repeat"/>
</dbReference>
<proteinExistence type="predicted"/>
<gene>
    <name evidence="10" type="ORF">QR680_013534</name>
</gene>
<dbReference type="SUPFAM" id="SSF50978">
    <property type="entry name" value="WD40 repeat-like"/>
    <property type="match status" value="1"/>
</dbReference>
<evidence type="ECO:0000256" key="3">
    <source>
        <dbReference type="ARBA" id="ARBA00022737"/>
    </source>
</evidence>
<feature type="compositionally biased region" description="Gly residues" evidence="8">
    <location>
        <begin position="531"/>
        <end position="545"/>
    </location>
</feature>
<keyword evidence="2 7" id="KW-0853">WD repeat</keyword>
<dbReference type="EMBL" id="JAUCMV010000002">
    <property type="protein sequence ID" value="KAK0418391.1"/>
    <property type="molecule type" value="Genomic_DNA"/>
</dbReference>
<evidence type="ECO:0000256" key="7">
    <source>
        <dbReference type="PROSITE-ProRule" id="PRU00221"/>
    </source>
</evidence>
<dbReference type="InterPro" id="IPR022052">
    <property type="entry name" value="Histone-bd_RBBP4-like_N"/>
</dbReference>
<evidence type="ECO:0000256" key="2">
    <source>
        <dbReference type="ARBA" id="ARBA00022574"/>
    </source>
</evidence>
<evidence type="ECO:0000256" key="1">
    <source>
        <dbReference type="ARBA" id="ARBA00004123"/>
    </source>
</evidence>
<evidence type="ECO:0000256" key="5">
    <source>
        <dbReference type="ARBA" id="ARBA00040876"/>
    </source>
</evidence>
<dbReference type="SMART" id="SM00320">
    <property type="entry name" value="WD40"/>
    <property type="match status" value="4"/>
</dbReference>
<feature type="compositionally biased region" description="Basic and acidic residues" evidence="8">
    <location>
        <begin position="566"/>
        <end position="580"/>
    </location>
</feature>
<dbReference type="CDD" id="cd12373">
    <property type="entry name" value="RRM_SRSF3_like"/>
    <property type="match status" value="1"/>
</dbReference>
<dbReference type="Pfam" id="PF00076">
    <property type="entry name" value="RRM_1"/>
    <property type="match status" value="1"/>
</dbReference>
<dbReference type="InterPro" id="IPR012677">
    <property type="entry name" value="Nucleotide-bd_a/b_plait_sf"/>
</dbReference>
<feature type="compositionally biased region" description="Basic and acidic residues" evidence="8">
    <location>
        <begin position="596"/>
        <end position="606"/>
    </location>
</feature>
<feature type="repeat" description="WD" evidence="7">
    <location>
        <begin position="276"/>
        <end position="311"/>
    </location>
</feature>
<dbReference type="InterPro" id="IPR035979">
    <property type="entry name" value="RBD_domain_sf"/>
</dbReference>
<feature type="repeat" description="WD" evidence="7">
    <location>
        <begin position="323"/>
        <end position="358"/>
    </location>
</feature>
<dbReference type="PROSITE" id="PS50102">
    <property type="entry name" value="RRM"/>
    <property type="match status" value="1"/>
</dbReference>
<dbReference type="SMART" id="SM00360">
    <property type="entry name" value="RRM"/>
    <property type="match status" value="1"/>
</dbReference>
<dbReference type="InterPro" id="IPR019775">
    <property type="entry name" value="WD40_repeat_CS"/>
</dbReference>
<sequence>MADEMGEHEEFVHDDTMEEEDVNMDDEAPDSEDEGDGKKGANRVYLPGISRALKEGEEMDFDPEAYKIFHSFETSYPCLSFDIVQDRLGDNRSDFPLTSYMAAGTQAEKATQNMIYVLKLANLHGMEDESDDDEEEDDDDIEKKEEEEKAKQPKLYAAMMRHRGGINRIKSTIIGDSNVCAVWNDLNRVQIWNLAQPLEELDKLYTEDQEKNSNLTTTVVNTQTPLHTFAGHASEGFALGWSPLKVGMLASGDSKKNLHIWKMHEGGKWVVDQRSLVGHKKSVEDVAWSPTEESLLVSCSSDKTVRLWDTRLSPAEACVCTVENAHESDVNVLSWNDKEPLIVTGGDDALLHVWSLKTIQYGDPVAKFKHHRGPITSVEWSPHESTTLIASGEDDQTTIWDLAMETEDGRDEDLPDIPPQLMFIHCGQKEVKEVHWHRQIPGLAFSTSMSRRNEFMDCKVYVGGLPADATSEELDDAFRRYGRIRKIWVARRPPGFAFVEYEDSRDAEDAVRALDGTRICGIRARVELSNGGRGRGVRGGRGGSGRRYSRSRSRSRSRSPRRRSRSPRERESPKYQDRSRSRSRTRSRSPTRSRSASKDKRSPSPR</sequence>
<evidence type="ECO:0000313" key="11">
    <source>
        <dbReference type="Proteomes" id="UP001175271"/>
    </source>
</evidence>
<comment type="caution">
    <text evidence="10">The sequence shown here is derived from an EMBL/GenBank/DDBJ whole genome shotgun (WGS) entry which is preliminary data.</text>
</comment>
<feature type="region of interest" description="Disordered" evidence="8">
    <location>
        <begin position="1"/>
        <end position="43"/>
    </location>
</feature>
<organism evidence="10 11">
    <name type="scientific">Steinernema hermaphroditum</name>
    <dbReference type="NCBI Taxonomy" id="289476"/>
    <lineage>
        <taxon>Eukaryota</taxon>
        <taxon>Metazoa</taxon>
        <taxon>Ecdysozoa</taxon>
        <taxon>Nematoda</taxon>
        <taxon>Chromadorea</taxon>
        <taxon>Rhabditida</taxon>
        <taxon>Tylenchina</taxon>
        <taxon>Panagrolaimomorpha</taxon>
        <taxon>Strongyloidoidea</taxon>
        <taxon>Steinernematidae</taxon>
        <taxon>Steinernema</taxon>
    </lineage>
</organism>
<dbReference type="GO" id="GO:0005730">
    <property type="term" value="C:nucleolus"/>
    <property type="evidence" value="ECO:0007669"/>
    <property type="project" value="TreeGrafter"/>
</dbReference>
<dbReference type="Pfam" id="PF00400">
    <property type="entry name" value="WD40"/>
    <property type="match status" value="3"/>
</dbReference>
<dbReference type="PROSITE" id="PS50082">
    <property type="entry name" value="WD_REPEATS_2"/>
    <property type="match status" value="3"/>
</dbReference>
<feature type="compositionally biased region" description="Acidic residues" evidence="8">
    <location>
        <begin position="128"/>
        <end position="140"/>
    </location>
</feature>
<dbReference type="InterPro" id="IPR000504">
    <property type="entry name" value="RRM_dom"/>
</dbReference>
<evidence type="ECO:0000313" key="10">
    <source>
        <dbReference type="EMBL" id="KAK0418391.1"/>
    </source>
</evidence>
<evidence type="ECO:0000259" key="9">
    <source>
        <dbReference type="PROSITE" id="PS50102"/>
    </source>
</evidence>
<dbReference type="SUPFAM" id="SSF54928">
    <property type="entry name" value="RNA-binding domain, RBD"/>
    <property type="match status" value="1"/>
</dbReference>
<keyword evidence="3" id="KW-0677">Repeat</keyword>
<comment type="subcellular location">
    <subcellularLocation>
        <location evidence="1">Nucleus</location>
    </subcellularLocation>
</comment>
<dbReference type="PROSITE" id="PS00678">
    <property type="entry name" value="WD_REPEATS_1"/>
    <property type="match status" value="2"/>
</dbReference>